<organism evidence="10 11">
    <name type="scientific">Erpetoichthys calabaricus</name>
    <name type="common">Rope fish</name>
    <name type="synonym">Calamoichthys calabaricus</name>
    <dbReference type="NCBI Taxonomy" id="27687"/>
    <lineage>
        <taxon>Eukaryota</taxon>
        <taxon>Metazoa</taxon>
        <taxon>Chordata</taxon>
        <taxon>Craniata</taxon>
        <taxon>Vertebrata</taxon>
        <taxon>Euteleostomi</taxon>
        <taxon>Actinopterygii</taxon>
        <taxon>Polypteriformes</taxon>
        <taxon>Polypteridae</taxon>
        <taxon>Erpetoichthys</taxon>
    </lineage>
</organism>
<dbReference type="GO" id="GO:0070382">
    <property type="term" value="C:exocytic vesicle"/>
    <property type="evidence" value="ECO:0007669"/>
    <property type="project" value="TreeGrafter"/>
</dbReference>
<evidence type="ECO:0000256" key="3">
    <source>
        <dbReference type="ARBA" id="ARBA00005823"/>
    </source>
</evidence>
<evidence type="ECO:0000259" key="7">
    <source>
        <dbReference type="PROSITE" id="PS50004"/>
    </source>
</evidence>
<dbReference type="PROSITE" id="PS51259">
    <property type="entry name" value="MHD2"/>
    <property type="match status" value="1"/>
</dbReference>
<reference evidence="10" key="3">
    <citation type="submission" date="2025-09" db="UniProtKB">
        <authorList>
            <consortium name="Ensembl"/>
        </authorList>
    </citation>
    <scope>IDENTIFICATION</scope>
</reference>
<keyword evidence="11" id="KW-1185">Reference proteome</keyword>
<dbReference type="GeneTree" id="ENSGT00730000110939"/>
<dbReference type="PANTHER" id="PTHR45999">
    <property type="entry name" value="UNC-13-4A, ISOFORM B"/>
    <property type="match status" value="1"/>
</dbReference>
<dbReference type="PROSITE" id="PS50004">
    <property type="entry name" value="C2"/>
    <property type="match status" value="1"/>
</dbReference>
<dbReference type="Gene3D" id="2.60.40.150">
    <property type="entry name" value="C2 domain"/>
    <property type="match status" value="1"/>
</dbReference>
<dbReference type="InterPro" id="IPR052095">
    <property type="entry name" value="UNC-13_domain"/>
</dbReference>
<keyword evidence="4" id="KW-0268">Exocytosis</keyword>
<comment type="subcellular location">
    <subcellularLocation>
        <location evidence="1">Cytoplasm</location>
    </subcellularLocation>
    <subcellularLocation>
        <location evidence="2">Late endosome</location>
    </subcellularLocation>
</comment>
<reference evidence="10" key="1">
    <citation type="submission" date="2021-06" db="EMBL/GenBank/DDBJ databases">
        <authorList>
            <consortium name="Wellcome Sanger Institute Data Sharing"/>
        </authorList>
    </citation>
    <scope>NUCLEOTIDE SEQUENCE [LARGE SCALE GENOMIC DNA]</scope>
</reference>
<feature type="domain" description="MHD2" evidence="9">
    <location>
        <begin position="476"/>
        <end position="583"/>
    </location>
</feature>
<evidence type="ECO:0000259" key="9">
    <source>
        <dbReference type="PROSITE" id="PS51259"/>
    </source>
</evidence>
<dbReference type="PROSITE" id="PS51258">
    <property type="entry name" value="MHD1"/>
    <property type="match status" value="1"/>
</dbReference>
<reference evidence="10" key="2">
    <citation type="submission" date="2025-08" db="UniProtKB">
        <authorList>
            <consortium name="Ensembl"/>
        </authorList>
    </citation>
    <scope>IDENTIFICATION</scope>
</reference>
<feature type="domain" description="MHD1" evidence="8">
    <location>
        <begin position="242"/>
        <end position="365"/>
    </location>
</feature>
<dbReference type="Pfam" id="PF00168">
    <property type="entry name" value="C2"/>
    <property type="match status" value="1"/>
</dbReference>
<evidence type="ECO:0000256" key="6">
    <source>
        <dbReference type="ARBA" id="ARBA00022753"/>
    </source>
</evidence>
<evidence type="ECO:0000313" key="10">
    <source>
        <dbReference type="Ensembl" id="ENSECRP00000019438.1"/>
    </source>
</evidence>
<comment type="similarity">
    <text evidence="3">Belongs to the unc-13 family.</text>
</comment>
<dbReference type="GO" id="GO:0006887">
    <property type="term" value="P:exocytosis"/>
    <property type="evidence" value="ECO:0007669"/>
    <property type="project" value="UniProtKB-KW"/>
</dbReference>
<dbReference type="Ensembl" id="ENSECRT00000019833.1">
    <property type="protein sequence ID" value="ENSECRP00000019438.1"/>
    <property type="gene ID" value="ENSECRG00000013000.1"/>
</dbReference>
<evidence type="ECO:0000259" key="8">
    <source>
        <dbReference type="PROSITE" id="PS51258"/>
    </source>
</evidence>
<dbReference type="InterPro" id="IPR000008">
    <property type="entry name" value="C2_dom"/>
</dbReference>
<dbReference type="Gene3D" id="1.10.357.50">
    <property type="match status" value="1"/>
</dbReference>
<sequence length="772" mass="89028">MQESSSSTWKGDLCKPAKSLLDLYATQNNLSPFMQDLAKWLAYSRLYQSMELDSNVLLHQLTSIQYQWAQLDSKELTYEQRHELGESLQSFLVYGLSMISKFRDIFPRKCASRLQSLLRILSQMCKMKAFKELNPKSFSFQEEITKAIQVGTKEWFNMKKGLHQPMMKNAEENARSLARIVLEVKEDLDAIKIIWNKVFINNAQVDLFTVAYIELEDLIATDLKESLYVETQISEAVADILFALYRNLKDIHQAKAFLQKRDKVLALTEYHVRFREVLPLWVQRAYKTALQRVERAVQVDQLKPLIETSSLIKHSSSVVDLATCFTQIRETWNQLSWPDPEEAFMVMVKITEDMCKIAVMYCTMLKQQATQLSGKSHHGDAANLLCVVVNNIEHLRTVLKKLPEQLDWIGLKQKTAQVITEEQFHKTLYHQLQRAESILNQQISAAVITLGQKLHEDIEKHILLLSSLHGLLPRPEEAVGPLMKFLEQEFHYMNENLVQENFNSLLAPLWTHTVTILQRISGQQVNSLEFYRRLQYALQCLEQCFHAEGNGMPLGKLHNEEYNCLVKNLELSAMSSHELIQKYLERKVAEQKMCSNEKYGAVTLIAFYNNADQILHIEILNAVNLTPMDSNGTSDPFINLSLEPKHLFPEIEKRTTKTKMCDLNPLFEETFEFLVSQEKLRTQGACLVLTVFDYDLLGSDDFEGESFLSLRDLPGVGSTLDMGNIHQIRLALMHPVPNADNILKQLETRKMDRVAKDFVKLRLQIENKSMEV</sequence>
<dbReference type="PANTHER" id="PTHR45999:SF3">
    <property type="entry name" value="PROTEIN UNC-13 HOMOLOG D"/>
    <property type="match status" value="1"/>
</dbReference>
<evidence type="ECO:0000256" key="4">
    <source>
        <dbReference type="ARBA" id="ARBA00022483"/>
    </source>
</evidence>
<dbReference type="SMART" id="SM00239">
    <property type="entry name" value="C2"/>
    <property type="match status" value="1"/>
</dbReference>
<feature type="domain" description="C2" evidence="7">
    <location>
        <begin position="598"/>
        <end position="723"/>
    </location>
</feature>
<dbReference type="SUPFAM" id="SSF49562">
    <property type="entry name" value="C2 domain (Calcium/lipid-binding domain, CaLB)"/>
    <property type="match status" value="1"/>
</dbReference>
<evidence type="ECO:0000256" key="5">
    <source>
        <dbReference type="ARBA" id="ARBA00022490"/>
    </source>
</evidence>
<evidence type="ECO:0000256" key="2">
    <source>
        <dbReference type="ARBA" id="ARBA00004603"/>
    </source>
</evidence>
<name>A0A8C4SPZ1_ERPCA</name>
<evidence type="ECO:0000313" key="11">
    <source>
        <dbReference type="Proteomes" id="UP000694620"/>
    </source>
</evidence>
<keyword evidence="6" id="KW-0967">Endosome</keyword>
<accession>A0A8C4SPZ1</accession>
<evidence type="ECO:0000256" key="1">
    <source>
        <dbReference type="ARBA" id="ARBA00004496"/>
    </source>
</evidence>
<keyword evidence="5" id="KW-0963">Cytoplasm</keyword>
<dbReference type="Proteomes" id="UP000694620">
    <property type="component" value="Chromosome 14"/>
</dbReference>
<protein>
    <submittedName>
        <fullName evidence="10">Uncharacterized protein</fullName>
    </submittedName>
</protein>
<dbReference type="Gene3D" id="1.20.58.1100">
    <property type="match status" value="1"/>
</dbReference>
<dbReference type="AlphaFoldDB" id="A0A8C4SPZ1"/>
<dbReference type="InterPro" id="IPR035892">
    <property type="entry name" value="C2_domain_sf"/>
</dbReference>
<dbReference type="CDD" id="cd04009">
    <property type="entry name" value="C2B_Munc13-like"/>
    <property type="match status" value="1"/>
</dbReference>
<proteinExistence type="inferred from homology"/>
<dbReference type="InterPro" id="IPR014770">
    <property type="entry name" value="Munc13_1"/>
</dbReference>
<dbReference type="InterPro" id="IPR014772">
    <property type="entry name" value="Munc13_dom-2"/>
</dbReference>
<dbReference type="GO" id="GO:0005770">
    <property type="term" value="C:late endosome"/>
    <property type="evidence" value="ECO:0007669"/>
    <property type="project" value="UniProtKB-SubCell"/>
</dbReference>